<gene>
    <name evidence="2" type="ORF">ACFYNQ_25850</name>
</gene>
<dbReference type="SUPFAM" id="SSF48695">
    <property type="entry name" value="Multiheme cytochromes"/>
    <property type="match status" value="1"/>
</dbReference>
<sequence>MGSNLRRQLREALPPGIKGMQRAVALEIADDARYDDEWNYNPETGRRSRVRLAELVRWTAAKDELSIREMLRRLSLAGWEFRIPIGKDKNGNLLYAVPGKAMTFRVPDFEGPTTVGPEVEIEVEANTAGPTTVGPEDSEGPTVSGQGPTVVAEGPTSVGAGPTVVGAGPTTVGPPSPPISSFSTKESPSSSTVVAEDSGEGAVEDSDGTEGGGGGNLDSSEDQEQDKPIARAESFVDSLDYRGQQLGQTRRARLAVRVAAAFKAGWTENGLRRYLDISDDPNVRSAAAVYAHRLGEDELPDASAGTDSQLPPACWDCLGANPAAAADLALRVNPITSDPCPNCHPASVGQKPEVPPVCPACLEENPYADRNVRLRYRIIDGQHQACPDCHPKRIVILAAQGAANIQQRLATGDWKGAGPDERALGWLQLSRNLSVEERINVGPQPPAGQRKALNVGRRYDNDVWSRPADPAKAAKIPHCGDPNCDPVTRLKTGPDWTGEPHTSVCDNCHPASKFG</sequence>
<keyword evidence="3" id="KW-1185">Reference proteome</keyword>
<evidence type="ECO:0000313" key="2">
    <source>
        <dbReference type="EMBL" id="MFE9601975.1"/>
    </source>
</evidence>
<comment type="caution">
    <text evidence="2">The sequence shown here is derived from an EMBL/GenBank/DDBJ whole genome shotgun (WGS) entry which is preliminary data.</text>
</comment>
<dbReference type="EMBL" id="JBIAHM010000009">
    <property type="protein sequence ID" value="MFE9601975.1"/>
    <property type="molecule type" value="Genomic_DNA"/>
</dbReference>
<dbReference type="Proteomes" id="UP001601303">
    <property type="component" value="Unassembled WGS sequence"/>
</dbReference>
<feature type="compositionally biased region" description="Low complexity" evidence="1">
    <location>
        <begin position="180"/>
        <end position="191"/>
    </location>
</feature>
<proteinExistence type="predicted"/>
<dbReference type="InterPro" id="IPR036280">
    <property type="entry name" value="Multihaem_cyt_sf"/>
</dbReference>
<dbReference type="RefSeq" id="WP_388109562.1">
    <property type="nucleotide sequence ID" value="NZ_JBIAHM010000009.1"/>
</dbReference>
<feature type="region of interest" description="Disordered" evidence="1">
    <location>
        <begin position="128"/>
        <end position="227"/>
    </location>
</feature>
<accession>A0ABW6M757</accession>
<feature type="compositionally biased region" description="Low complexity" evidence="1">
    <location>
        <begin position="154"/>
        <end position="171"/>
    </location>
</feature>
<protein>
    <submittedName>
        <fullName evidence="2">Uncharacterized protein</fullName>
    </submittedName>
</protein>
<name>A0ABW6M757_9ACTN</name>
<evidence type="ECO:0000313" key="3">
    <source>
        <dbReference type="Proteomes" id="UP001601303"/>
    </source>
</evidence>
<reference evidence="2 3" key="1">
    <citation type="submission" date="2024-10" db="EMBL/GenBank/DDBJ databases">
        <title>The Natural Products Discovery Center: Release of the First 8490 Sequenced Strains for Exploring Actinobacteria Biosynthetic Diversity.</title>
        <authorList>
            <person name="Kalkreuter E."/>
            <person name="Kautsar S.A."/>
            <person name="Yang D."/>
            <person name="Bader C.D."/>
            <person name="Teijaro C.N."/>
            <person name="Fluegel L."/>
            <person name="Davis C.M."/>
            <person name="Simpson J.R."/>
            <person name="Lauterbach L."/>
            <person name="Steele A.D."/>
            <person name="Gui C."/>
            <person name="Meng S."/>
            <person name="Li G."/>
            <person name="Viehrig K."/>
            <person name="Ye F."/>
            <person name="Su P."/>
            <person name="Kiefer A.F."/>
            <person name="Nichols A."/>
            <person name="Cepeda A.J."/>
            <person name="Yan W."/>
            <person name="Fan B."/>
            <person name="Jiang Y."/>
            <person name="Adhikari A."/>
            <person name="Zheng C.-J."/>
            <person name="Schuster L."/>
            <person name="Cowan T.M."/>
            <person name="Smanski M.J."/>
            <person name="Chevrette M.G."/>
            <person name="De Carvalho L.P.S."/>
            <person name="Shen B."/>
        </authorList>
    </citation>
    <scope>NUCLEOTIDE SEQUENCE [LARGE SCALE GENOMIC DNA]</scope>
    <source>
        <strain evidence="2 3">NPDC006488</strain>
    </source>
</reference>
<evidence type="ECO:0000256" key="1">
    <source>
        <dbReference type="SAM" id="MobiDB-lite"/>
    </source>
</evidence>
<organism evidence="2 3">
    <name type="scientific">Streptomyces hokutonensis</name>
    <dbReference type="NCBI Taxonomy" id="1306990"/>
    <lineage>
        <taxon>Bacteria</taxon>
        <taxon>Bacillati</taxon>
        <taxon>Actinomycetota</taxon>
        <taxon>Actinomycetes</taxon>
        <taxon>Kitasatosporales</taxon>
        <taxon>Streptomycetaceae</taxon>
        <taxon>Streptomyces</taxon>
    </lineage>
</organism>
<feature type="compositionally biased region" description="Acidic residues" evidence="1">
    <location>
        <begin position="197"/>
        <end position="208"/>
    </location>
</feature>